<dbReference type="GO" id="GO:0004622">
    <property type="term" value="F:phosphatidylcholine lysophospholipase activity"/>
    <property type="evidence" value="ECO:0007669"/>
    <property type="project" value="TreeGrafter"/>
</dbReference>
<dbReference type="InParanoid" id="E6W3Y7"/>
<dbReference type="SUPFAM" id="SSF52266">
    <property type="entry name" value="SGNH hydrolase"/>
    <property type="match status" value="1"/>
</dbReference>
<dbReference type="Gene3D" id="3.40.50.1110">
    <property type="entry name" value="SGNH hydrolase"/>
    <property type="match status" value="1"/>
</dbReference>
<keyword evidence="3" id="KW-0378">Hydrolase</keyword>
<dbReference type="Pfam" id="PF13472">
    <property type="entry name" value="Lipase_GDSL_2"/>
    <property type="match status" value="1"/>
</dbReference>
<dbReference type="EMBL" id="CP002432">
    <property type="protein sequence ID" value="ADU65855.1"/>
    <property type="molecule type" value="Genomic_DNA"/>
</dbReference>
<dbReference type="InterPro" id="IPR051532">
    <property type="entry name" value="Ester_Hydrolysis_Enzymes"/>
</dbReference>
<dbReference type="CDD" id="cd01822">
    <property type="entry name" value="Lysophospholipase_L1_like"/>
    <property type="match status" value="1"/>
</dbReference>
<feature type="chain" id="PRO_5003214287" evidence="1">
    <location>
        <begin position="22"/>
        <end position="205"/>
    </location>
</feature>
<protein>
    <submittedName>
        <fullName evidence="3">Arylesterase</fullName>
        <ecNumber evidence="3">3.1.1.2</ecNumber>
    </submittedName>
</protein>
<evidence type="ECO:0000256" key="1">
    <source>
        <dbReference type="SAM" id="SignalP"/>
    </source>
</evidence>
<evidence type="ECO:0000313" key="3">
    <source>
        <dbReference type="EMBL" id="ADU65855.1"/>
    </source>
</evidence>
<gene>
    <name evidence="3" type="ordered locus">Selin_1120</name>
</gene>
<dbReference type="eggNOG" id="COG2755">
    <property type="taxonomic scope" value="Bacteria"/>
</dbReference>
<dbReference type="HOGENOM" id="CLU_051180_3_0_0"/>
<dbReference type="FunCoup" id="E6W3Y7">
    <property type="interactions" value="58"/>
</dbReference>
<feature type="domain" description="SGNH hydrolase-type esterase" evidence="2">
    <location>
        <begin position="30"/>
        <end position="187"/>
    </location>
</feature>
<reference evidence="3 4" key="1">
    <citation type="submission" date="2010-12" db="EMBL/GenBank/DDBJ databases">
        <title>Complete sequence of Desulfurispirillum indicum S5.</title>
        <authorList>
            <consortium name="US DOE Joint Genome Institute"/>
            <person name="Lucas S."/>
            <person name="Copeland A."/>
            <person name="Lapidus A."/>
            <person name="Cheng J.-F."/>
            <person name="Goodwin L."/>
            <person name="Pitluck S."/>
            <person name="Chertkov O."/>
            <person name="Held B."/>
            <person name="Detter J.C."/>
            <person name="Han C."/>
            <person name="Tapia R."/>
            <person name="Land M."/>
            <person name="Hauser L."/>
            <person name="Kyrpides N."/>
            <person name="Ivanova N."/>
            <person name="Mikhailova N."/>
            <person name="Haggblom M."/>
            <person name="Rauschenbach I."/>
            <person name="Bini E."/>
            <person name="Woyke T."/>
        </authorList>
    </citation>
    <scope>NUCLEOTIDE SEQUENCE [LARGE SCALE GENOMIC DNA]</scope>
    <source>
        <strain evidence="4">ATCC BAA-1389 / DSM 22839 / S5</strain>
    </source>
</reference>
<dbReference type="GO" id="GO:0004064">
    <property type="term" value="F:arylesterase activity"/>
    <property type="evidence" value="ECO:0007669"/>
    <property type="project" value="UniProtKB-EC"/>
</dbReference>
<dbReference type="EC" id="3.1.1.2" evidence="3"/>
<evidence type="ECO:0000259" key="2">
    <source>
        <dbReference type="Pfam" id="PF13472"/>
    </source>
</evidence>
<organism evidence="3 4">
    <name type="scientific">Desulfurispirillum indicum (strain ATCC BAA-1389 / DSM 22839 / S5)</name>
    <dbReference type="NCBI Taxonomy" id="653733"/>
    <lineage>
        <taxon>Bacteria</taxon>
        <taxon>Pseudomonadati</taxon>
        <taxon>Chrysiogenota</taxon>
        <taxon>Chrysiogenia</taxon>
        <taxon>Chrysiogenales</taxon>
        <taxon>Chrysiogenaceae</taxon>
        <taxon>Desulfurispirillum</taxon>
    </lineage>
</organism>
<dbReference type="OrthoDB" id="9786188at2"/>
<dbReference type="KEGG" id="din:Selin_1120"/>
<proteinExistence type="predicted"/>
<dbReference type="PANTHER" id="PTHR30383:SF24">
    <property type="entry name" value="THIOESTERASE 1_PROTEASE 1_LYSOPHOSPHOLIPASE L1"/>
    <property type="match status" value="1"/>
</dbReference>
<dbReference type="Proteomes" id="UP000002572">
    <property type="component" value="Chromosome"/>
</dbReference>
<dbReference type="InterPro" id="IPR013830">
    <property type="entry name" value="SGNH_hydro"/>
</dbReference>
<keyword evidence="1" id="KW-0732">Signal</keyword>
<accession>E6W3Y7</accession>
<feature type="signal peptide" evidence="1">
    <location>
        <begin position="1"/>
        <end position="21"/>
    </location>
</feature>
<dbReference type="PANTHER" id="PTHR30383">
    <property type="entry name" value="THIOESTERASE 1/PROTEASE 1/LYSOPHOSPHOLIPASE L1"/>
    <property type="match status" value="1"/>
</dbReference>
<name>E6W3Y7_DESIS</name>
<dbReference type="AlphaFoldDB" id="E6W3Y7"/>
<dbReference type="InterPro" id="IPR036514">
    <property type="entry name" value="SGNH_hydro_sf"/>
</dbReference>
<sequence length="205" mass="22360">MRCILLTALMVMGILFAVASAQPTPKILIVGDSIAAGYGVAESEAWVNLLQERLREQGFSHQIINAAISGDTSASGASRIDDLLQRHQPQLVVIELGGNDGLRGLPLDHIRQNLVTMIEHSRNAGARVVLVGMQIPPNYGPRYADAFARLFPDLAAEYDTALVERFLEEVGQNPALMQSDGIHPATAAQPLLMERIWPVLRSQLF</sequence>
<dbReference type="STRING" id="653733.Selin_1120"/>
<dbReference type="RefSeq" id="WP_013505736.1">
    <property type="nucleotide sequence ID" value="NC_014836.1"/>
</dbReference>
<keyword evidence="4" id="KW-1185">Reference proteome</keyword>
<evidence type="ECO:0000313" key="4">
    <source>
        <dbReference type="Proteomes" id="UP000002572"/>
    </source>
</evidence>